<comment type="caution">
    <text evidence="1">The sequence shown here is derived from an EMBL/GenBank/DDBJ whole genome shotgun (WGS) entry which is preliminary data.</text>
</comment>
<dbReference type="AlphaFoldDB" id="A0AAN6YML1"/>
<gene>
    <name evidence="1" type="ORF">QBC38DRAFT_142269</name>
</gene>
<reference evidence="1" key="2">
    <citation type="submission" date="2023-05" db="EMBL/GenBank/DDBJ databases">
        <authorList>
            <consortium name="Lawrence Berkeley National Laboratory"/>
            <person name="Steindorff A."/>
            <person name="Hensen N."/>
            <person name="Bonometti L."/>
            <person name="Westerberg I."/>
            <person name="Brannstrom I.O."/>
            <person name="Guillou S."/>
            <person name="Cros-Aarteil S."/>
            <person name="Calhoun S."/>
            <person name="Haridas S."/>
            <person name="Kuo A."/>
            <person name="Mondo S."/>
            <person name="Pangilinan J."/>
            <person name="Riley R."/>
            <person name="Labutti K."/>
            <person name="Andreopoulos B."/>
            <person name="Lipzen A."/>
            <person name="Chen C."/>
            <person name="Yanf M."/>
            <person name="Daum C."/>
            <person name="Ng V."/>
            <person name="Clum A."/>
            <person name="Ohm R."/>
            <person name="Martin F."/>
            <person name="Silar P."/>
            <person name="Natvig D."/>
            <person name="Lalanne C."/>
            <person name="Gautier V."/>
            <person name="Ament-Velasquez S.L."/>
            <person name="Kruys A."/>
            <person name="Hutchinson M.I."/>
            <person name="Powell A.J."/>
            <person name="Barry K."/>
            <person name="Miller A.N."/>
            <person name="Grigoriev I.V."/>
            <person name="Debuchy R."/>
            <person name="Gladieux P."/>
            <person name="Thoren M.H."/>
            <person name="Johannesson H."/>
        </authorList>
    </citation>
    <scope>NUCLEOTIDE SEQUENCE</scope>
    <source>
        <strain evidence="1">CBS 990.96</strain>
    </source>
</reference>
<organism evidence="1 2">
    <name type="scientific">Podospora fimiseda</name>
    <dbReference type="NCBI Taxonomy" id="252190"/>
    <lineage>
        <taxon>Eukaryota</taxon>
        <taxon>Fungi</taxon>
        <taxon>Dikarya</taxon>
        <taxon>Ascomycota</taxon>
        <taxon>Pezizomycotina</taxon>
        <taxon>Sordariomycetes</taxon>
        <taxon>Sordariomycetidae</taxon>
        <taxon>Sordariales</taxon>
        <taxon>Podosporaceae</taxon>
        <taxon>Podospora</taxon>
    </lineage>
</organism>
<dbReference type="InterPro" id="IPR050829">
    <property type="entry name" value="CorA_MIT"/>
</dbReference>
<reference evidence="1" key="1">
    <citation type="journal article" date="2023" name="Mol. Phylogenet. Evol.">
        <title>Genome-scale phylogeny and comparative genomics of the fungal order Sordariales.</title>
        <authorList>
            <person name="Hensen N."/>
            <person name="Bonometti L."/>
            <person name="Westerberg I."/>
            <person name="Brannstrom I.O."/>
            <person name="Guillou S."/>
            <person name="Cros-Aarteil S."/>
            <person name="Calhoun S."/>
            <person name="Haridas S."/>
            <person name="Kuo A."/>
            <person name="Mondo S."/>
            <person name="Pangilinan J."/>
            <person name="Riley R."/>
            <person name="LaButti K."/>
            <person name="Andreopoulos B."/>
            <person name="Lipzen A."/>
            <person name="Chen C."/>
            <person name="Yan M."/>
            <person name="Daum C."/>
            <person name="Ng V."/>
            <person name="Clum A."/>
            <person name="Steindorff A."/>
            <person name="Ohm R.A."/>
            <person name="Martin F."/>
            <person name="Silar P."/>
            <person name="Natvig D.O."/>
            <person name="Lalanne C."/>
            <person name="Gautier V."/>
            <person name="Ament-Velasquez S.L."/>
            <person name="Kruys A."/>
            <person name="Hutchinson M.I."/>
            <person name="Powell A.J."/>
            <person name="Barry K."/>
            <person name="Miller A.N."/>
            <person name="Grigoriev I.V."/>
            <person name="Debuchy R."/>
            <person name="Gladieux P."/>
            <person name="Hiltunen Thoren M."/>
            <person name="Johannesson H."/>
        </authorList>
    </citation>
    <scope>NUCLEOTIDE SEQUENCE</scope>
    <source>
        <strain evidence="1">CBS 990.96</strain>
    </source>
</reference>
<dbReference type="PANTHER" id="PTHR47685:SF1">
    <property type="entry name" value="MAGNESIUM TRANSPORT PROTEIN CORA"/>
    <property type="match status" value="1"/>
</dbReference>
<proteinExistence type="predicted"/>
<dbReference type="Proteomes" id="UP001301958">
    <property type="component" value="Unassembled WGS sequence"/>
</dbReference>
<dbReference type="PANTHER" id="PTHR47685">
    <property type="entry name" value="MAGNESIUM TRANSPORT PROTEIN CORA"/>
    <property type="match status" value="1"/>
</dbReference>
<sequence length="369" mass="42638">MTSLWADENHFAQIPYLDFESDRFLDRKSQNNDAKKHKNLTSLGSQYPRFNGEYGVQHPQTLDESYYDSLEDASLSDRNKDQVVYKWFSKYLVDKNDKPKLLMANQLWLWKLGDGTVITAFPDRWHDGPEHTVYEAIRQDIPNHVLKTSDMLIEYLMSACVTFPHISSNVRLGFDILDTFESWVGLLSCQEVTLFRDFRNFLKTSPKEERGSGATHLSITEEVGLTYELRDVVDELFILNRVCTTQKDLVKQHLQQRHKKRQGAQSGEQLKGETALEHVGRFIEHTERLEDKAKKVIENLDKLVQIKQAQSALHESRVATVEAERAHRLNNYIMLFTVVTVVFVSSSPKAPLIQNTQSTYTQNSSPDRQ</sequence>
<protein>
    <submittedName>
        <fullName evidence="1">Uncharacterized protein</fullName>
    </submittedName>
</protein>
<accession>A0AAN6YML1</accession>
<evidence type="ECO:0000313" key="2">
    <source>
        <dbReference type="Proteomes" id="UP001301958"/>
    </source>
</evidence>
<evidence type="ECO:0000313" key="1">
    <source>
        <dbReference type="EMBL" id="KAK4221158.1"/>
    </source>
</evidence>
<name>A0AAN6YML1_9PEZI</name>
<keyword evidence="2" id="KW-1185">Reference proteome</keyword>
<dbReference type="EMBL" id="MU865578">
    <property type="protein sequence ID" value="KAK4221158.1"/>
    <property type="molecule type" value="Genomic_DNA"/>
</dbReference>